<name>A0ABN2A4D3_9MICO</name>
<proteinExistence type="inferred from homology"/>
<accession>A0ABN2A4D3</accession>
<evidence type="ECO:0000313" key="5">
    <source>
        <dbReference type="EMBL" id="GAA1510397.1"/>
    </source>
</evidence>
<comment type="similarity">
    <text evidence="1">Belongs to the enoyl-CoA hydratase/isomerase family.</text>
</comment>
<evidence type="ECO:0000256" key="4">
    <source>
        <dbReference type="ARBA" id="ARBA00023717"/>
    </source>
</evidence>
<comment type="catalytic activity">
    <reaction evidence="3">
        <text>a (3S)-3-hydroxyacyl-CoA = a (2E)-enoyl-CoA + H2O</text>
        <dbReference type="Rhea" id="RHEA:16105"/>
        <dbReference type="ChEBI" id="CHEBI:15377"/>
        <dbReference type="ChEBI" id="CHEBI:57318"/>
        <dbReference type="ChEBI" id="CHEBI:58856"/>
        <dbReference type="EC" id="4.2.1.17"/>
    </reaction>
</comment>
<dbReference type="InterPro" id="IPR014748">
    <property type="entry name" value="Enoyl-CoA_hydra_C"/>
</dbReference>
<gene>
    <name evidence="5" type="ORF">GCM10009690_11630</name>
</gene>
<dbReference type="CDD" id="cd06558">
    <property type="entry name" value="crotonase-like"/>
    <property type="match status" value="1"/>
</dbReference>
<comment type="catalytic activity">
    <reaction evidence="4">
        <text>a 4-saturated-(3S)-3-hydroxyacyl-CoA = a (3E)-enoyl-CoA + H2O</text>
        <dbReference type="Rhea" id="RHEA:20724"/>
        <dbReference type="ChEBI" id="CHEBI:15377"/>
        <dbReference type="ChEBI" id="CHEBI:58521"/>
        <dbReference type="ChEBI" id="CHEBI:137480"/>
        <dbReference type="EC" id="4.2.1.17"/>
    </reaction>
</comment>
<dbReference type="PANTHER" id="PTHR11941:SF54">
    <property type="entry name" value="ENOYL-COA HYDRATASE, MITOCHONDRIAL"/>
    <property type="match status" value="1"/>
</dbReference>
<organism evidence="5 6">
    <name type="scientific">Brevibacterium permense</name>
    <dbReference type="NCBI Taxonomy" id="234834"/>
    <lineage>
        <taxon>Bacteria</taxon>
        <taxon>Bacillati</taxon>
        <taxon>Actinomycetota</taxon>
        <taxon>Actinomycetes</taxon>
        <taxon>Micrococcales</taxon>
        <taxon>Brevibacteriaceae</taxon>
        <taxon>Brevibacterium</taxon>
    </lineage>
</organism>
<protein>
    <submittedName>
        <fullName evidence="5">Enoyl-CoA hydratase-related protein</fullName>
    </submittedName>
</protein>
<evidence type="ECO:0000313" key="6">
    <source>
        <dbReference type="Proteomes" id="UP001500177"/>
    </source>
</evidence>
<dbReference type="Gene3D" id="1.10.12.10">
    <property type="entry name" value="Lyase 2-enoyl-coa Hydratase, Chain A, domain 2"/>
    <property type="match status" value="1"/>
</dbReference>
<dbReference type="InterPro" id="IPR029045">
    <property type="entry name" value="ClpP/crotonase-like_dom_sf"/>
</dbReference>
<keyword evidence="2" id="KW-0456">Lyase</keyword>
<comment type="caution">
    <text evidence="5">The sequence shown here is derived from an EMBL/GenBank/DDBJ whole genome shotgun (WGS) entry which is preliminary data.</text>
</comment>
<dbReference type="Pfam" id="PF00378">
    <property type="entry name" value="ECH_1"/>
    <property type="match status" value="1"/>
</dbReference>
<dbReference type="Gene3D" id="3.90.226.10">
    <property type="entry name" value="2-enoyl-CoA Hydratase, Chain A, domain 1"/>
    <property type="match status" value="1"/>
</dbReference>
<dbReference type="SUPFAM" id="SSF52096">
    <property type="entry name" value="ClpP/crotonase"/>
    <property type="match status" value="1"/>
</dbReference>
<dbReference type="PANTHER" id="PTHR11941">
    <property type="entry name" value="ENOYL-COA HYDRATASE-RELATED"/>
    <property type="match status" value="1"/>
</dbReference>
<sequence>MALTGGEIRLDRSHDGRVANLTLSHGRYNIVTMEMRSVMSERFAEINADPQIQVVVIRGEGDHFTSGGDISGFIEVEPYELTDLGQDITAPARSPKPVIAAVDGYCFGVGFELALATDIRLVTDRTQFALPEMRLGMMPGSGGTQRLARLVGLSRAKYHVLTAARINAQQALDWGLAPSISAGAEALAEEVERVVQTLLGYSPIALRTAKEVLDRGVDGPLATGVELERKSYAMLRSTHDFAEGVASFNEKRTPTFEGR</sequence>
<keyword evidence="6" id="KW-1185">Reference proteome</keyword>
<dbReference type="RefSeq" id="WP_173155550.1">
    <property type="nucleotide sequence ID" value="NZ_BAAALX010000004.1"/>
</dbReference>
<dbReference type="InterPro" id="IPR001753">
    <property type="entry name" value="Enoyl-CoA_hydra/iso"/>
</dbReference>
<evidence type="ECO:0000256" key="3">
    <source>
        <dbReference type="ARBA" id="ARBA00023709"/>
    </source>
</evidence>
<evidence type="ECO:0000256" key="2">
    <source>
        <dbReference type="ARBA" id="ARBA00023239"/>
    </source>
</evidence>
<dbReference type="Proteomes" id="UP001500177">
    <property type="component" value="Unassembled WGS sequence"/>
</dbReference>
<dbReference type="EMBL" id="BAAALX010000004">
    <property type="protein sequence ID" value="GAA1510397.1"/>
    <property type="molecule type" value="Genomic_DNA"/>
</dbReference>
<evidence type="ECO:0000256" key="1">
    <source>
        <dbReference type="ARBA" id="ARBA00005254"/>
    </source>
</evidence>
<reference evidence="5 6" key="1">
    <citation type="journal article" date="2019" name="Int. J. Syst. Evol. Microbiol.">
        <title>The Global Catalogue of Microorganisms (GCM) 10K type strain sequencing project: providing services to taxonomists for standard genome sequencing and annotation.</title>
        <authorList>
            <consortium name="The Broad Institute Genomics Platform"/>
            <consortium name="The Broad Institute Genome Sequencing Center for Infectious Disease"/>
            <person name="Wu L."/>
            <person name="Ma J."/>
        </authorList>
    </citation>
    <scope>NUCLEOTIDE SEQUENCE [LARGE SCALE GENOMIC DNA]</scope>
    <source>
        <strain evidence="5 6">JCM 13318</strain>
    </source>
</reference>